<comment type="caution">
    <text evidence="1">The sequence shown here is derived from an EMBL/GenBank/DDBJ whole genome shotgun (WGS) entry which is preliminary data.</text>
</comment>
<accession>A0A538TC53</accession>
<evidence type="ECO:0000313" key="1">
    <source>
        <dbReference type="EMBL" id="TMQ61223.1"/>
    </source>
</evidence>
<protein>
    <submittedName>
        <fullName evidence="1">Uncharacterized protein</fullName>
    </submittedName>
</protein>
<sequence length="188" mass="21569">MQLSDLPQFSVDATKLVGGAWVLEGVFNHLRSVAENRSWLYAPRAALIGDLEALDRQTRRARFNTMDPNPPRIPTMGQTFPWLSGYWQAFHIDIILDPNHLWKPLVFRAEDALERPIPEWRVQRRAIGAIPRPDETVVPGAWDHEHCMICNSHIDPDDLGYLDDDEHWLCTKCHDSYAVPHDLGFLAP</sequence>
<dbReference type="Proteomes" id="UP000316609">
    <property type="component" value="Unassembled WGS sequence"/>
</dbReference>
<gene>
    <name evidence="1" type="ORF">E6K78_13015</name>
</gene>
<dbReference type="AlphaFoldDB" id="A0A538TC53"/>
<name>A0A538TC53_UNCEI</name>
<evidence type="ECO:0000313" key="2">
    <source>
        <dbReference type="Proteomes" id="UP000316609"/>
    </source>
</evidence>
<reference evidence="1 2" key="1">
    <citation type="journal article" date="2019" name="Nat. Microbiol.">
        <title>Mediterranean grassland soil C-N compound turnover is dependent on rainfall and depth, and is mediated by genomically divergent microorganisms.</title>
        <authorList>
            <person name="Diamond S."/>
            <person name="Andeer P.F."/>
            <person name="Li Z."/>
            <person name="Crits-Christoph A."/>
            <person name="Burstein D."/>
            <person name="Anantharaman K."/>
            <person name="Lane K.R."/>
            <person name="Thomas B.C."/>
            <person name="Pan C."/>
            <person name="Northen T.R."/>
            <person name="Banfield J.F."/>
        </authorList>
    </citation>
    <scope>NUCLEOTIDE SEQUENCE [LARGE SCALE GENOMIC DNA]</scope>
    <source>
        <strain evidence="1">WS_8</strain>
    </source>
</reference>
<proteinExistence type="predicted"/>
<organism evidence="1 2">
    <name type="scientific">Eiseniibacteriota bacterium</name>
    <dbReference type="NCBI Taxonomy" id="2212470"/>
    <lineage>
        <taxon>Bacteria</taxon>
        <taxon>Candidatus Eiseniibacteriota</taxon>
    </lineage>
</organism>
<dbReference type="EMBL" id="VBOY01000185">
    <property type="protein sequence ID" value="TMQ61223.1"/>
    <property type="molecule type" value="Genomic_DNA"/>
</dbReference>